<protein>
    <submittedName>
        <fullName evidence="3">Trihydroxytoluene oxygenase</fullName>
    </submittedName>
</protein>
<dbReference type="SUPFAM" id="SSF54593">
    <property type="entry name" value="Glyoxalase/Bleomycin resistance protein/Dihydroxybiphenyl dioxygenase"/>
    <property type="match status" value="1"/>
</dbReference>
<dbReference type="eggNOG" id="ENOG502RMEJ">
    <property type="taxonomic scope" value="Eukaryota"/>
</dbReference>
<evidence type="ECO:0000256" key="1">
    <source>
        <dbReference type="ARBA" id="ARBA00022723"/>
    </source>
</evidence>
<proteinExistence type="predicted"/>
<name>F0X812_GROCL</name>
<evidence type="ECO:0000313" key="4">
    <source>
        <dbReference type="Proteomes" id="UP000007796"/>
    </source>
</evidence>
<accession>F0X812</accession>
<dbReference type="FunFam" id="3.10.180.10:FF:000034">
    <property type="entry name" value="Glyoxalase/Bleomycin resistance protein/Dihydroxybiphenyl dioxygenase"/>
    <property type="match status" value="1"/>
</dbReference>
<dbReference type="EMBL" id="GL629735">
    <property type="protein sequence ID" value="EFX06133.1"/>
    <property type="molecule type" value="Genomic_DNA"/>
</dbReference>
<sequence length="323" mass="37372">MTVNALRKIQLTHLAYVYYRHKDAVTARKFIEDFGFFEEKQAGKRTYYRGYGTEPFVVCIEEADEACWGGAAFAVATAEDLEYAAATLPAKCRPTAVYELTDAPGGGRGVTFYDPIDGFPFHLVYGQQRVEARDPMFPVIKVNYPVEKNRPVNRFQRFEKRPAPVHKLGHFGMCVTDFVRCYDFYSTHFNFFPSELVHDSAGVNKTVFFRLDRGEQQVDHHVFFLYEGPKCHVHHTSYETHDFDTQILGHDWLRDKGYRNCWGVGRHVMGSQIFDYWFDPSGFILEHYVDGDLLNMSEPTHHTLEKDAHLHVWGPEVPSTFMD</sequence>
<keyword evidence="4" id="KW-1185">Reference proteome</keyword>
<dbReference type="GO" id="GO:0046872">
    <property type="term" value="F:metal ion binding"/>
    <property type="evidence" value="ECO:0007669"/>
    <property type="project" value="UniProtKB-KW"/>
</dbReference>
<gene>
    <name evidence="3" type="ORF">CMQ_4202</name>
</gene>
<dbReference type="InterPro" id="IPR051785">
    <property type="entry name" value="MMCE/EMCE_epimerase"/>
</dbReference>
<feature type="domain" description="VOC" evidence="2">
    <location>
        <begin position="167"/>
        <end position="290"/>
    </location>
</feature>
<dbReference type="FunFam" id="3.10.180.10:FF:000039">
    <property type="entry name" value="Trihydroxytoluene oxygenase (AFU_orthologue AFUA_8G02470)"/>
    <property type="match status" value="1"/>
</dbReference>
<dbReference type="GO" id="GO:0004493">
    <property type="term" value="F:methylmalonyl-CoA epimerase activity"/>
    <property type="evidence" value="ECO:0007669"/>
    <property type="project" value="TreeGrafter"/>
</dbReference>
<dbReference type="PANTHER" id="PTHR43048">
    <property type="entry name" value="METHYLMALONYL-COA EPIMERASE"/>
    <property type="match status" value="1"/>
</dbReference>
<dbReference type="AlphaFoldDB" id="F0X812"/>
<reference evidence="3 4" key="1">
    <citation type="journal article" date="2011" name="Proc. Natl. Acad. Sci. U.S.A.">
        <title>Genome and transcriptome analyses of the mountain pine beetle-fungal symbiont Grosmannia clavigera, a lodgepole pine pathogen.</title>
        <authorList>
            <person name="DiGuistini S."/>
            <person name="Wang Y."/>
            <person name="Liao N.Y."/>
            <person name="Taylor G."/>
            <person name="Tanguay P."/>
            <person name="Feau N."/>
            <person name="Henrissat B."/>
            <person name="Chan S.K."/>
            <person name="Hesse-Orce U."/>
            <person name="Alamouti S.M."/>
            <person name="Tsui C.K.M."/>
            <person name="Docking R.T."/>
            <person name="Levasseur A."/>
            <person name="Haridas S."/>
            <person name="Robertson G."/>
            <person name="Birol I."/>
            <person name="Holt R.A."/>
            <person name="Marra M.A."/>
            <person name="Hamelin R.C."/>
            <person name="Hirst M."/>
            <person name="Jones S.J.M."/>
            <person name="Bohlmann J."/>
            <person name="Breuil C."/>
        </authorList>
    </citation>
    <scope>NUCLEOTIDE SEQUENCE [LARGE SCALE GENOMIC DNA]</scope>
    <source>
        <strain evidence="4">kw1407 / UAMH 11150</strain>
    </source>
</reference>
<dbReference type="InterPro" id="IPR037523">
    <property type="entry name" value="VOC_core"/>
</dbReference>
<dbReference type="PROSITE" id="PS51819">
    <property type="entry name" value="VOC"/>
    <property type="match status" value="1"/>
</dbReference>
<dbReference type="RefSeq" id="XP_014175615.1">
    <property type="nucleotide sequence ID" value="XM_014320140.1"/>
</dbReference>
<dbReference type="Pfam" id="PF00903">
    <property type="entry name" value="Glyoxalase"/>
    <property type="match status" value="1"/>
</dbReference>
<dbReference type="Proteomes" id="UP000007796">
    <property type="component" value="Unassembled WGS sequence"/>
</dbReference>
<dbReference type="GeneID" id="25977388"/>
<dbReference type="InterPro" id="IPR029068">
    <property type="entry name" value="Glyas_Bleomycin-R_OHBP_Dase"/>
</dbReference>
<dbReference type="PANTHER" id="PTHR43048:SF3">
    <property type="entry name" value="METHYLMALONYL-COA EPIMERASE, MITOCHONDRIAL"/>
    <property type="match status" value="1"/>
</dbReference>
<dbReference type="GO" id="GO:0005739">
    <property type="term" value="C:mitochondrion"/>
    <property type="evidence" value="ECO:0007669"/>
    <property type="project" value="TreeGrafter"/>
</dbReference>
<dbReference type="HOGENOM" id="CLU_052361_0_1_1"/>
<keyword evidence="1" id="KW-0479">Metal-binding</keyword>
<dbReference type="OrthoDB" id="3360610at2759"/>
<evidence type="ECO:0000259" key="2">
    <source>
        <dbReference type="PROSITE" id="PS51819"/>
    </source>
</evidence>
<dbReference type="Gene3D" id="3.10.180.10">
    <property type="entry name" value="2,3-Dihydroxybiphenyl 1,2-Dioxygenase, domain 1"/>
    <property type="match status" value="2"/>
</dbReference>
<dbReference type="InterPro" id="IPR004360">
    <property type="entry name" value="Glyas_Fos-R_dOase_dom"/>
</dbReference>
<organism evidence="4">
    <name type="scientific">Grosmannia clavigera (strain kw1407 / UAMH 11150)</name>
    <name type="common">Blue stain fungus</name>
    <name type="synonym">Graphiocladiella clavigera</name>
    <dbReference type="NCBI Taxonomy" id="655863"/>
    <lineage>
        <taxon>Eukaryota</taxon>
        <taxon>Fungi</taxon>
        <taxon>Dikarya</taxon>
        <taxon>Ascomycota</taxon>
        <taxon>Pezizomycotina</taxon>
        <taxon>Sordariomycetes</taxon>
        <taxon>Sordariomycetidae</taxon>
        <taxon>Ophiostomatales</taxon>
        <taxon>Ophiostomataceae</taxon>
        <taxon>Leptographium</taxon>
    </lineage>
</organism>
<dbReference type="GO" id="GO:0046491">
    <property type="term" value="P:L-methylmalonyl-CoA metabolic process"/>
    <property type="evidence" value="ECO:0007669"/>
    <property type="project" value="TreeGrafter"/>
</dbReference>
<dbReference type="InParanoid" id="F0X812"/>
<evidence type="ECO:0000313" key="3">
    <source>
        <dbReference type="EMBL" id="EFX06133.1"/>
    </source>
</evidence>